<evidence type="ECO:0000256" key="1">
    <source>
        <dbReference type="SAM" id="MobiDB-lite"/>
    </source>
</evidence>
<proteinExistence type="predicted"/>
<dbReference type="RefSeq" id="WP_064895177.1">
    <property type="nucleotide sequence ID" value="NZ_CP015596.1"/>
</dbReference>
<protein>
    <submittedName>
        <fullName evidence="2">Uncharacterized protein</fullName>
    </submittedName>
</protein>
<keyword evidence="3" id="KW-1185">Reference proteome</keyword>
<evidence type="ECO:0000313" key="2">
    <source>
        <dbReference type="EMBL" id="ANE78292.1"/>
    </source>
</evidence>
<name>A0A172UGJ4_9MYCO</name>
<reference evidence="2 3" key="1">
    <citation type="submission" date="2016-05" db="EMBL/GenBank/DDBJ databases">
        <title>Complete genome sequence of a phthalic acid esters degrading Mycobacterium sp. YC-RL4.</title>
        <authorList>
            <person name="Ren L."/>
            <person name="Fan S."/>
            <person name="Ruth N."/>
            <person name="Jia Y."/>
            <person name="Wang J."/>
            <person name="Qiao C."/>
        </authorList>
    </citation>
    <scope>NUCLEOTIDE SEQUENCE [LARGE SCALE GENOMIC DNA]</scope>
    <source>
        <strain evidence="2 3">YC-RL4</strain>
    </source>
</reference>
<dbReference type="EMBL" id="CP015596">
    <property type="protein sequence ID" value="ANE78292.1"/>
    <property type="molecule type" value="Genomic_DNA"/>
</dbReference>
<gene>
    <name evidence="2" type="ORF">A7U43_02130</name>
</gene>
<dbReference type="Proteomes" id="UP000077143">
    <property type="component" value="Chromosome"/>
</dbReference>
<accession>A0A172UGJ4</accession>
<sequence length="79" mass="9039">MTTQQRNTDIDDERPTRLNAEAADKFIEHLSMHDREVQRHRLAIYDRMREACPVGHSVEHGGHTRIPAGSRQATGVAHR</sequence>
<evidence type="ECO:0000313" key="3">
    <source>
        <dbReference type="Proteomes" id="UP000077143"/>
    </source>
</evidence>
<organism evidence="2 3">
    <name type="scientific">Mycobacterium adipatum</name>
    <dbReference type="NCBI Taxonomy" id="1682113"/>
    <lineage>
        <taxon>Bacteria</taxon>
        <taxon>Bacillati</taxon>
        <taxon>Actinomycetota</taxon>
        <taxon>Actinomycetes</taxon>
        <taxon>Mycobacteriales</taxon>
        <taxon>Mycobacteriaceae</taxon>
        <taxon>Mycobacterium</taxon>
    </lineage>
</organism>
<dbReference type="OrthoDB" id="3599725at2"/>
<feature type="region of interest" description="Disordered" evidence="1">
    <location>
        <begin position="55"/>
        <end position="79"/>
    </location>
</feature>
<dbReference type="STRING" id="1682113.A7U43_02130"/>
<dbReference type="KEGG" id="madi:A7U43_02130"/>
<dbReference type="AlphaFoldDB" id="A0A172UGJ4"/>